<dbReference type="EMBL" id="GBXM01004539">
    <property type="protein sequence ID" value="JAI04039.1"/>
    <property type="molecule type" value="Transcribed_RNA"/>
</dbReference>
<sequence>MVVFRRGFDGLLRVLLASHSTAGLRRCAGGKATALIHRIIPLSRK</sequence>
<reference evidence="1" key="1">
    <citation type="submission" date="2014-11" db="EMBL/GenBank/DDBJ databases">
        <authorList>
            <person name="Amaro Gonzalez C."/>
        </authorList>
    </citation>
    <scope>NUCLEOTIDE SEQUENCE</scope>
</reference>
<name>A0A0E9XQR9_ANGAN</name>
<protein>
    <submittedName>
        <fullName evidence="1">Uncharacterized protein</fullName>
    </submittedName>
</protein>
<organism evidence="1">
    <name type="scientific">Anguilla anguilla</name>
    <name type="common">European freshwater eel</name>
    <name type="synonym">Muraena anguilla</name>
    <dbReference type="NCBI Taxonomy" id="7936"/>
    <lineage>
        <taxon>Eukaryota</taxon>
        <taxon>Metazoa</taxon>
        <taxon>Chordata</taxon>
        <taxon>Craniata</taxon>
        <taxon>Vertebrata</taxon>
        <taxon>Euteleostomi</taxon>
        <taxon>Actinopterygii</taxon>
        <taxon>Neopterygii</taxon>
        <taxon>Teleostei</taxon>
        <taxon>Anguilliformes</taxon>
        <taxon>Anguillidae</taxon>
        <taxon>Anguilla</taxon>
    </lineage>
</organism>
<accession>A0A0E9XQR9</accession>
<reference evidence="1" key="2">
    <citation type="journal article" date="2015" name="Fish Shellfish Immunol.">
        <title>Early steps in the European eel (Anguilla anguilla)-Vibrio vulnificus interaction in the gills: Role of the RtxA13 toxin.</title>
        <authorList>
            <person name="Callol A."/>
            <person name="Pajuelo D."/>
            <person name="Ebbesson L."/>
            <person name="Teles M."/>
            <person name="MacKenzie S."/>
            <person name="Amaro C."/>
        </authorList>
    </citation>
    <scope>NUCLEOTIDE SEQUENCE</scope>
</reference>
<evidence type="ECO:0000313" key="1">
    <source>
        <dbReference type="EMBL" id="JAI04039.1"/>
    </source>
</evidence>
<dbReference type="AlphaFoldDB" id="A0A0E9XQR9"/>
<proteinExistence type="predicted"/>